<gene>
    <name evidence="4" type="ORF">GCM10022381_19240</name>
</gene>
<organism evidence="4 5">
    <name type="scientific">Leifsonia kafniensis</name>
    <dbReference type="NCBI Taxonomy" id="475957"/>
    <lineage>
        <taxon>Bacteria</taxon>
        <taxon>Bacillati</taxon>
        <taxon>Actinomycetota</taxon>
        <taxon>Actinomycetes</taxon>
        <taxon>Micrococcales</taxon>
        <taxon>Microbacteriaceae</taxon>
        <taxon>Leifsonia</taxon>
    </lineage>
</organism>
<evidence type="ECO:0000256" key="2">
    <source>
        <dbReference type="ARBA" id="ARBA00023002"/>
    </source>
</evidence>
<dbReference type="PANTHER" id="PTHR43477">
    <property type="entry name" value="DIHYDROANTICAPSIN 7-DEHYDROGENASE"/>
    <property type="match status" value="1"/>
</dbReference>
<dbReference type="Proteomes" id="UP001501803">
    <property type="component" value="Unassembled WGS sequence"/>
</dbReference>
<dbReference type="Pfam" id="PF00106">
    <property type="entry name" value="adh_short"/>
    <property type="match status" value="1"/>
</dbReference>
<dbReference type="PANTHER" id="PTHR43477:SF1">
    <property type="entry name" value="DIHYDROANTICAPSIN 7-DEHYDROGENASE"/>
    <property type="match status" value="1"/>
</dbReference>
<dbReference type="SUPFAM" id="SSF51735">
    <property type="entry name" value="NAD(P)-binding Rossmann-fold domains"/>
    <property type="match status" value="1"/>
</dbReference>
<dbReference type="PROSITE" id="PS00061">
    <property type="entry name" value="ADH_SHORT"/>
    <property type="match status" value="1"/>
</dbReference>
<evidence type="ECO:0000313" key="4">
    <source>
        <dbReference type="EMBL" id="GAA3876849.1"/>
    </source>
</evidence>
<protein>
    <recommendedName>
        <fullName evidence="3">Ketoreductase domain-containing protein</fullName>
    </recommendedName>
</protein>
<reference evidence="5" key="1">
    <citation type="journal article" date="2019" name="Int. J. Syst. Evol. Microbiol.">
        <title>The Global Catalogue of Microorganisms (GCM) 10K type strain sequencing project: providing services to taxonomists for standard genome sequencing and annotation.</title>
        <authorList>
            <consortium name="The Broad Institute Genomics Platform"/>
            <consortium name="The Broad Institute Genome Sequencing Center for Infectious Disease"/>
            <person name="Wu L."/>
            <person name="Ma J."/>
        </authorList>
    </citation>
    <scope>NUCLEOTIDE SEQUENCE [LARGE SCALE GENOMIC DNA]</scope>
    <source>
        <strain evidence="5">JCM 17021</strain>
    </source>
</reference>
<accession>A0ABP7KGS8</accession>
<dbReference type="SMART" id="SM00822">
    <property type="entry name" value="PKS_KR"/>
    <property type="match status" value="1"/>
</dbReference>
<evidence type="ECO:0000259" key="3">
    <source>
        <dbReference type="SMART" id="SM00822"/>
    </source>
</evidence>
<comment type="similarity">
    <text evidence="1">Belongs to the short-chain dehydrogenases/reductases (SDR) family.</text>
</comment>
<keyword evidence="2" id="KW-0560">Oxidoreductase</keyword>
<keyword evidence="5" id="KW-1185">Reference proteome</keyword>
<name>A0ABP7KGS8_9MICO</name>
<dbReference type="EMBL" id="BAABCN010000004">
    <property type="protein sequence ID" value="GAA3876849.1"/>
    <property type="molecule type" value="Genomic_DNA"/>
</dbReference>
<evidence type="ECO:0000256" key="1">
    <source>
        <dbReference type="ARBA" id="ARBA00006484"/>
    </source>
</evidence>
<dbReference type="InterPro" id="IPR057326">
    <property type="entry name" value="KR_dom"/>
</dbReference>
<dbReference type="InterPro" id="IPR002347">
    <property type="entry name" value="SDR_fam"/>
</dbReference>
<dbReference type="InterPro" id="IPR051122">
    <property type="entry name" value="SDR_DHRS6-like"/>
</dbReference>
<evidence type="ECO:0000313" key="5">
    <source>
        <dbReference type="Proteomes" id="UP001501803"/>
    </source>
</evidence>
<feature type="domain" description="Ketoreductase" evidence="3">
    <location>
        <begin position="19"/>
        <end position="197"/>
    </location>
</feature>
<dbReference type="InterPro" id="IPR036291">
    <property type="entry name" value="NAD(P)-bd_dom_sf"/>
</dbReference>
<dbReference type="InterPro" id="IPR020904">
    <property type="entry name" value="Sc_DH/Rdtase_CS"/>
</dbReference>
<dbReference type="RefSeq" id="WP_345065474.1">
    <property type="nucleotide sequence ID" value="NZ_BAABCN010000004.1"/>
</dbReference>
<comment type="caution">
    <text evidence="4">The sequence shown here is derived from an EMBL/GenBank/DDBJ whole genome shotgun (WGS) entry which is preliminary data.</text>
</comment>
<sequence>MTNDADSSAVAAPSTVAGRTVLIAGATSAAGVAVATALRAAGARVIAVGSNAERLAGFAEQVPGAITRVCDLADFESVTALASEIRDRAAEHGHGGVDGLIHLVGGWRGGGGLAGQSDDDWDFLHRNVVTTLRNTTRAFNADLLASPAGRLAIVSSVSVDKPAPGGANYAAAKAAAETWTRAVGQGFAKAPHAAAVIFVVRSLEGLEAELASQVVGLWNADAASVNNARVRLGA</sequence>
<dbReference type="PRINTS" id="PR00081">
    <property type="entry name" value="GDHRDH"/>
</dbReference>
<dbReference type="Gene3D" id="3.40.50.720">
    <property type="entry name" value="NAD(P)-binding Rossmann-like Domain"/>
    <property type="match status" value="1"/>
</dbReference>
<proteinExistence type="inferred from homology"/>